<evidence type="ECO:0000256" key="20">
    <source>
        <dbReference type="RuleBase" id="RU000442"/>
    </source>
</evidence>
<dbReference type="PROSITE" id="PS00116">
    <property type="entry name" value="DNA_POLYMERASE_B"/>
    <property type="match status" value="1"/>
</dbReference>
<dbReference type="InterPro" id="IPR006172">
    <property type="entry name" value="DNA-dir_DNA_pol_B"/>
</dbReference>
<comment type="catalytic activity">
    <reaction evidence="18 20">
        <text>DNA(n) + a 2'-deoxyribonucleoside 5'-triphosphate = DNA(n+1) + diphosphate</text>
        <dbReference type="Rhea" id="RHEA:22508"/>
        <dbReference type="Rhea" id="RHEA-COMP:17339"/>
        <dbReference type="Rhea" id="RHEA-COMP:17340"/>
        <dbReference type="ChEBI" id="CHEBI:33019"/>
        <dbReference type="ChEBI" id="CHEBI:61560"/>
        <dbReference type="ChEBI" id="CHEBI:173112"/>
        <dbReference type="EC" id="2.7.7.7"/>
    </reaction>
</comment>
<proteinExistence type="inferred from homology"/>
<dbReference type="Pfam" id="PF14260">
    <property type="entry name" value="zf-C4pol"/>
    <property type="match status" value="1"/>
</dbReference>
<dbReference type="Pfam" id="PF03104">
    <property type="entry name" value="DNA_pol_B_exo1"/>
    <property type="match status" value="1"/>
</dbReference>
<keyword evidence="14 20" id="KW-0411">Iron-sulfur</keyword>
<dbReference type="GO" id="GO:0051539">
    <property type="term" value="F:4 iron, 4 sulfur cluster binding"/>
    <property type="evidence" value="ECO:0007669"/>
    <property type="project" value="UniProtKB-KW"/>
</dbReference>
<dbReference type="SUPFAM" id="SSF53098">
    <property type="entry name" value="Ribonuclease H-like"/>
    <property type="match status" value="1"/>
</dbReference>
<dbReference type="InterPro" id="IPR043502">
    <property type="entry name" value="DNA/RNA_pol_sf"/>
</dbReference>
<dbReference type="GO" id="GO:0016035">
    <property type="term" value="C:zeta DNA polymerase complex"/>
    <property type="evidence" value="ECO:0007669"/>
    <property type="project" value="InterPro"/>
</dbReference>
<dbReference type="Gene3D" id="1.10.132.60">
    <property type="entry name" value="DNA polymerase family B, C-terminal domain"/>
    <property type="match status" value="1"/>
</dbReference>
<evidence type="ECO:0000259" key="24">
    <source>
        <dbReference type="Pfam" id="PF14260"/>
    </source>
</evidence>
<comment type="similarity">
    <text evidence="3 20">Belongs to the DNA polymerase type-B family.</text>
</comment>
<dbReference type="Gene3D" id="3.30.342.10">
    <property type="entry name" value="DNA Polymerase, chain B, domain 1"/>
    <property type="match status" value="1"/>
</dbReference>
<dbReference type="GO" id="GO:0005634">
    <property type="term" value="C:nucleus"/>
    <property type="evidence" value="ECO:0007669"/>
    <property type="project" value="UniProtKB-SubCell"/>
</dbReference>
<feature type="region of interest" description="Disordered" evidence="21">
    <location>
        <begin position="477"/>
        <end position="511"/>
    </location>
</feature>
<feature type="domain" description="DNA polymerase delta/zeta catalytic subunit N-terminal" evidence="25">
    <location>
        <begin position="54"/>
        <end position="131"/>
    </location>
</feature>
<dbReference type="InterPro" id="IPR023211">
    <property type="entry name" value="DNA_pol_palm_dom_sf"/>
</dbReference>
<keyword evidence="16" id="KW-0234">DNA repair</keyword>
<accession>A0A5M3N666</accession>
<evidence type="ECO:0000313" key="28">
    <source>
        <dbReference type="Proteomes" id="UP000053558"/>
    </source>
</evidence>
<dbReference type="GO" id="GO:0008270">
    <property type="term" value="F:zinc ion binding"/>
    <property type="evidence" value="ECO:0007669"/>
    <property type="project" value="UniProtKB-KW"/>
</dbReference>
<dbReference type="GO" id="GO:0000166">
    <property type="term" value="F:nucleotide binding"/>
    <property type="evidence" value="ECO:0007669"/>
    <property type="project" value="InterPro"/>
</dbReference>
<feature type="domain" description="DNA-directed DNA polymerase family B exonuclease" evidence="23">
    <location>
        <begin position="712"/>
        <end position="894"/>
    </location>
</feature>
<evidence type="ECO:0000256" key="10">
    <source>
        <dbReference type="ARBA" id="ARBA00022771"/>
    </source>
</evidence>
<evidence type="ECO:0000256" key="11">
    <source>
        <dbReference type="ARBA" id="ARBA00022833"/>
    </source>
</evidence>
<evidence type="ECO:0000256" key="9">
    <source>
        <dbReference type="ARBA" id="ARBA00022763"/>
    </source>
</evidence>
<evidence type="ECO:0000256" key="18">
    <source>
        <dbReference type="ARBA" id="ARBA00049244"/>
    </source>
</evidence>
<evidence type="ECO:0000256" key="3">
    <source>
        <dbReference type="ARBA" id="ARBA00005755"/>
    </source>
</evidence>
<dbReference type="Gene3D" id="3.90.1600.10">
    <property type="entry name" value="Palm domain of DNA polymerase"/>
    <property type="match status" value="1"/>
</dbReference>
<evidence type="ECO:0000256" key="16">
    <source>
        <dbReference type="ARBA" id="ARBA00023204"/>
    </source>
</evidence>
<dbReference type="InterPro" id="IPR056435">
    <property type="entry name" value="DPOD/Z_N"/>
</dbReference>
<keyword evidence="17 20" id="KW-0539">Nucleus</keyword>
<dbReference type="EMBL" id="JH711573">
    <property type="protein sequence ID" value="EIW86707.1"/>
    <property type="molecule type" value="Genomic_DNA"/>
</dbReference>
<dbReference type="GeneID" id="19211700"/>
<evidence type="ECO:0000259" key="26">
    <source>
        <dbReference type="Pfam" id="PF24065"/>
    </source>
</evidence>
<dbReference type="InterPro" id="IPR030559">
    <property type="entry name" value="PolZ_Rev3"/>
</dbReference>
<dbReference type="InterPro" id="IPR012337">
    <property type="entry name" value="RNaseH-like_sf"/>
</dbReference>
<dbReference type="OrthoDB" id="2414538at2759"/>
<evidence type="ECO:0000256" key="4">
    <source>
        <dbReference type="ARBA" id="ARBA00022485"/>
    </source>
</evidence>
<keyword evidence="15 20" id="KW-0238">DNA-binding</keyword>
<feature type="region of interest" description="Disordered" evidence="21">
    <location>
        <begin position="538"/>
        <end position="563"/>
    </location>
</feature>
<feature type="region of interest" description="Disordered" evidence="21">
    <location>
        <begin position="268"/>
        <end position="288"/>
    </location>
</feature>
<dbReference type="Proteomes" id="UP000053558">
    <property type="component" value="Unassembled WGS sequence"/>
</dbReference>
<feature type="compositionally biased region" description="Low complexity" evidence="21">
    <location>
        <begin position="539"/>
        <end position="549"/>
    </location>
</feature>
<dbReference type="FunFam" id="1.10.287.690:FF:000002">
    <property type="entry name" value="DNA polymerase zeta"/>
    <property type="match status" value="1"/>
</dbReference>
<dbReference type="GO" id="GO:0003887">
    <property type="term" value="F:DNA-directed DNA polymerase activity"/>
    <property type="evidence" value="ECO:0007669"/>
    <property type="project" value="UniProtKB-KW"/>
</dbReference>
<name>A0A5M3N666_CONPW</name>
<dbReference type="GO" id="GO:0003677">
    <property type="term" value="F:DNA binding"/>
    <property type="evidence" value="ECO:0007669"/>
    <property type="project" value="UniProtKB-KW"/>
</dbReference>
<evidence type="ECO:0000259" key="25">
    <source>
        <dbReference type="Pfam" id="PF24055"/>
    </source>
</evidence>
<keyword evidence="9" id="KW-0227">DNA damage</keyword>
<dbReference type="InterPro" id="IPR025687">
    <property type="entry name" value="Znf-C4pol"/>
</dbReference>
<dbReference type="Pfam" id="PF24055">
    <property type="entry name" value="POL3_N"/>
    <property type="match status" value="1"/>
</dbReference>
<keyword evidence="13 20" id="KW-0408">Iron</keyword>
<reference evidence="28" key="1">
    <citation type="journal article" date="2012" name="Science">
        <title>The Paleozoic origin of enzymatic lignin decomposition reconstructed from 31 fungal genomes.</title>
        <authorList>
            <person name="Floudas D."/>
            <person name="Binder M."/>
            <person name="Riley R."/>
            <person name="Barry K."/>
            <person name="Blanchette R.A."/>
            <person name="Henrissat B."/>
            <person name="Martinez A.T."/>
            <person name="Otillar R."/>
            <person name="Spatafora J.W."/>
            <person name="Yadav J.S."/>
            <person name="Aerts A."/>
            <person name="Benoit I."/>
            <person name="Boyd A."/>
            <person name="Carlson A."/>
            <person name="Copeland A."/>
            <person name="Coutinho P.M."/>
            <person name="de Vries R.P."/>
            <person name="Ferreira P."/>
            <person name="Findley K."/>
            <person name="Foster B."/>
            <person name="Gaskell J."/>
            <person name="Glotzer D."/>
            <person name="Gorecki P."/>
            <person name="Heitman J."/>
            <person name="Hesse C."/>
            <person name="Hori C."/>
            <person name="Igarashi K."/>
            <person name="Jurgens J.A."/>
            <person name="Kallen N."/>
            <person name="Kersten P."/>
            <person name="Kohler A."/>
            <person name="Kuees U."/>
            <person name="Kumar T.K.A."/>
            <person name="Kuo A."/>
            <person name="LaButti K."/>
            <person name="Larrondo L.F."/>
            <person name="Lindquist E."/>
            <person name="Ling A."/>
            <person name="Lombard V."/>
            <person name="Lucas S."/>
            <person name="Lundell T."/>
            <person name="Martin R."/>
            <person name="McLaughlin D.J."/>
            <person name="Morgenstern I."/>
            <person name="Morin E."/>
            <person name="Murat C."/>
            <person name="Nagy L.G."/>
            <person name="Nolan M."/>
            <person name="Ohm R.A."/>
            <person name="Patyshakuliyeva A."/>
            <person name="Rokas A."/>
            <person name="Ruiz-Duenas F.J."/>
            <person name="Sabat G."/>
            <person name="Salamov A."/>
            <person name="Samejima M."/>
            <person name="Schmutz J."/>
            <person name="Slot J.C."/>
            <person name="St John F."/>
            <person name="Stenlid J."/>
            <person name="Sun H."/>
            <person name="Sun S."/>
            <person name="Syed K."/>
            <person name="Tsang A."/>
            <person name="Wiebenga A."/>
            <person name="Young D."/>
            <person name="Pisabarro A."/>
            <person name="Eastwood D.C."/>
            <person name="Martin F."/>
            <person name="Cullen D."/>
            <person name="Grigoriev I.V."/>
            <person name="Hibbett D.S."/>
        </authorList>
    </citation>
    <scope>NUCLEOTIDE SEQUENCE [LARGE SCALE GENOMIC DNA]</scope>
    <source>
        <strain evidence="28">RWD-64-598 SS2</strain>
    </source>
</reference>
<protein>
    <recommendedName>
        <fullName evidence="20">DNA polymerase</fullName>
        <ecNumber evidence="20">2.7.7.7</ecNumber>
    </recommendedName>
</protein>
<dbReference type="GO" id="GO:0000724">
    <property type="term" value="P:double-strand break repair via homologous recombination"/>
    <property type="evidence" value="ECO:0007669"/>
    <property type="project" value="TreeGrafter"/>
</dbReference>
<evidence type="ECO:0000256" key="15">
    <source>
        <dbReference type="ARBA" id="ARBA00023125"/>
    </source>
</evidence>
<dbReference type="InterPro" id="IPR056447">
    <property type="entry name" value="REV3_N"/>
</dbReference>
<dbReference type="GO" id="GO:0006260">
    <property type="term" value="P:DNA replication"/>
    <property type="evidence" value="ECO:0007669"/>
    <property type="project" value="UniProtKB-KW"/>
</dbReference>
<keyword evidence="28" id="KW-1185">Reference proteome</keyword>
<dbReference type="InterPro" id="IPR006134">
    <property type="entry name" value="DNA-dir_DNA_pol_B_multi_dom"/>
</dbReference>
<keyword evidence="8 20" id="KW-0479">Metal-binding</keyword>
<dbReference type="InterPro" id="IPR006133">
    <property type="entry name" value="DNA-dir_DNA_pol_B_exonuc"/>
</dbReference>
<dbReference type="InterPro" id="IPR042087">
    <property type="entry name" value="DNA_pol_B_thumb"/>
</dbReference>
<evidence type="ECO:0000256" key="17">
    <source>
        <dbReference type="ARBA" id="ARBA00023242"/>
    </source>
</evidence>
<evidence type="ECO:0000256" key="2">
    <source>
        <dbReference type="ARBA" id="ARBA00004123"/>
    </source>
</evidence>
<evidence type="ECO:0000256" key="7">
    <source>
        <dbReference type="ARBA" id="ARBA00022705"/>
    </source>
</evidence>
<dbReference type="GO" id="GO:0042276">
    <property type="term" value="P:error-prone translesion synthesis"/>
    <property type="evidence" value="ECO:0007669"/>
    <property type="project" value="TreeGrafter"/>
</dbReference>
<evidence type="ECO:0000256" key="1">
    <source>
        <dbReference type="ARBA" id="ARBA00001966"/>
    </source>
</evidence>
<dbReference type="CDD" id="cd05778">
    <property type="entry name" value="DNA_polB_zeta_exo"/>
    <property type="match status" value="1"/>
</dbReference>
<dbReference type="InterPro" id="IPR017964">
    <property type="entry name" value="DNA-dir_DNA_pol_B_CS"/>
</dbReference>
<evidence type="ECO:0000256" key="14">
    <source>
        <dbReference type="ARBA" id="ARBA00023014"/>
    </source>
</evidence>
<feature type="domain" description="C4-type zinc-finger of DNA polymerase delta" evidence="24">
    <location>
        <begin position="1457"/>
        <end position="1526"/>
    </location>
</feature>
<dbReference type="RefSeq" id="XP_007763432.1">
    <property type="nucleotide sequence ID" value="XM_007765242.1"/>
</dbReference>
<dbReference type="Pfam" id="PF00136">
    <property type="entry name" value="DNA_pol_B"/>
    <property type="match status" value="1"/>
</dbReference>
<evidence type="ECO:0000256" key="19">
    <source>
        <dbReference type="ARBA" id="ARBA00066055"/>
    </source>
</evidence>
<dbReference type="FunFam" id="1.10.132.60:FF:000007">
    <property type="entry name" value="DNA polymerase"/>
    <property type="match status" value="1"/>
</dbReference>
<dbReference type="Gene3D" id="3.30.420.10">
    <property type="entry name" value="Ribonuclease H-like superfamily/Ribonuclease H"/>
    <property type="match status" value="1"/>
</dbReference>
<dbReference type="Pfam" id="PF24065">
    <property type="entry name" value="REV3_N"/>
    <property type="match status" value="1"/>
</dbReference>
<dbReference type="Gene3D" id="1.10.287.690">
    <property type="entry name" value="Helix hairpin bin"/>
    <property type="match status" value="1"/>
</dbReference>
<evidence type="ECO:0000256" key="8">
    <source>
        <dbReference type="ARBA" id="ARBA00022723"/>
    </source>
</evidence>
<dbReference type="FunFam" id="3.30.420.10:FF:000024">
    <property type="entry name" value="DNA polymerase zeta catalytic subunit"/>
    <property type="match status" value="1"/>
</dbReference>
<dbReference type="KEGG" id="cput:CONPUDRAFT_95484"/>
<dbReference type="PANTHER" id="PTHR45812">
    <property type="entry name" value="DNA POLYMERASE ZETA CATALYTIC SUBUNIT"/>
    <property type="match status" value="1"/>
</dbReference>
<comment type="caution">
    <text evidence="27">The sequence shown here is derived from an EMBL/GenBank/DDBJ whole genome shotgun (WGS) entry which is preliminary data.</text>
</comment>
<evidence type="ECO:0000259" key="22">
    <source>
        <dbReference type="Pfam" id="PF00136"/>
    </source>
</evidence>
<comment type="subcellular location">
    <subcellularLocation>
        <location evidence="2 20">Nucleus</location>
    </subcellularLocation>
</comment>
<dbReference type="CDD" id="cd05534">
    <property type="entry name" value="POLBc_zeta"/>
    <property type="match status" value="1"/>
</dbReference>
<feature type="compositionally biased region" description="Acidic residues" evidence="21">
    <location>
        <begin position="396"/>
        <end position="407"/>
    </location>
</feature>
<evidence type="ECO:0000256" key="5">
    <source>
        <dbReference type="ARBA" id="ARBA00022679"/>
    </source>
</evidence>
<evidence type="ECO:0000256" key="21">
    <source>
        <dbReference type="SAM" id="MobiDB-lite"/>
    </source>
</evidence>
<organism evidence="27 28">
    <name type="scientific">Coniophora puteana (strain RWD-64-598)</name>
    <name type="common">Brown rot fungus</name>
    <dbReference type="NCBI Taxonomy" id="741705"/>
    <lineage>
        <taxon>Eukaryota</taxon>
        <taxon>Fungi</taxon>
        <taxon>Dikarya</taxon>
        <taxon>Basidiomycota</taxon>
        <taxon>Agaricomycotina</taxon>
        <taxon>Agaricomycetes</taxon>
        <taxon>Agaricomycetidae</taxon>
        <taxon>Boletales</taxon>
        <taxon>Coniophorineae</taxon>
        <taxon>Coniophoraceae</taxon>
        <taxon>Coniophora</taxon>
    </lineage>
</organism>
<keyword evidence="6 20" id="KW-0548">Nucleotidyltransferase</keyword>
<comment type="subunit">
    <text evidence="19">Forms DNA polymerase zeta with REV7.</text>
</comment>
<feature type="region of interest" description="Disordered" evidence="21">
    <location>
        <begin position="396"/>
        <end position="444"/>
    </location>
</feature>
<feature type="compositionally biased region" description="Basic and acidic residues" evidence="21">
    <location>
        <begin position="498"/>
        <end position="511"/>
    </location>
</feature>
<evidence type="ECO:0000256" key="12">
    <source>
        <dbReference type="ARBA" id="ARBA00022932"/>
    </source>
</evidence>
<evidence type="ECO:0000256" key="13">
    <source>
        <dbReference type="ARBA" id="ARBA00023004"/>
    </source>
</evidence>
<dbReference type="SMART" id="SM00486">
    <property type="entry name" value="POLBc"/>
    <property type="match status" value="1"/>
</dbReference>
<feature type="domain" description="DNA-directed DNA polymerase family B multifunctional" evidence="22">
    <location>
        <begin position="961"/>
        <end position="1407"/>
    </location>
</feature>
<keyword evidence="10 20" id="KW-0863">Zinc-finger</keyword>
<feature type="domain" description="DNA polymerase zeta catalytic subunit N-terminal" evidence="26">
    <location>
        <begin position="8"/>
        <end position="53"/>
    </location>
</feature>
<dbReference type="OMA" id="RYILNLW"/>
<evidence type="ECO:0000256" key="6">
    <source>
        <dbReference type="ARBA" id="ARBA00022695"/>
    </source>
</evidence>
<comment type="cofactor">
    <cofactor evidence="1 20">
        <name>[4Fe-4S] cluster</name>
        <dbReference type="ChEBI" id="CHEBI:49883"/>
    </cofactor>
</comment>
<dbReference type="EC" id="2.7.7.7" evidence="20"/>
<dbReference type="SUPFAM" id="SSF56672">
    <property type="entry name" value="DNA/RNA polymerases"/>
    <property type="match status" value="1"/>
</dbReference>
<keyword evidence="5 20" id="KW-0808">Transferase</keyword>
<dbReference type="PANTHER" id="PTHR45812:SF1">
    <property type="entry name" value="DNA POLYMERASE ZETA CATALYTIC SUBUNIT"/>
    <property type="match status" value="1"/>
</dbReference>
<dbReference type="InterPro" id="IPR036397">
    <property type="entry name" value="RNaseH_sf"/>
</dbReference>
<sequence>MGTPEATLSVRITQIDHILRPSGYFDKVPFPQVPVIRIYGVSSVGHKACVHIHQVYPYFFVEYNGLMTPESVNEYIGKLIVSLNHAIALSLKRDLDSQFVRAILLVKGIHFYGFHSMHSPFLKILVLDPSLYSRAVNLMRSGVVMHTRFRIYESHLNFILQFMCDFGLYGCGWIHLGQIFFRGEDDDQVDIDAVFGEKASAILSSPYHRQSRLPIELDAVAPQILNRHLLVARNILSQQESLPASPVPTAPVVLGVRELWDDERRRRVNNGLHPTPALPVDPSDNSRGLGRDWTMEAAWWEELMKNITAERASAKEPTIAEHEWEQWVMSTFESVQALWQSEVHRPMQHENGRHNDMNPFVLTQTPDYGASNPAKHTAEVDESLLAEQEMLQDDDEYIPEEDQEEGLDERFEGEGIPEDEIDISESEYPRQLSLSEEASDSDDEIEALLQPNDSDEAEAAAFRGAWLEIYDRKRARSSSEFETPSKRPRYNSLSPSASRDERSDDSSSDFHDQLETSYRRALFDVKTDVATQLLTKNATEVQTETQEQQQDSESNRPTLKADTTLPTKRLRATYCFQKPWAMLRTKTCSYRYIVPPPSISELLETLESVGLPMKLYQAPHFSRHEDTLDGPKEYAGVIYNIPCTAGIDSLDDWQGEKEEDPANQSWLTPHRAWGFEHSSFAPTVRAIRLWLQHNPRHQTRILEVNTSVGEGNLYNAPKADQVRGGNDMSILTFEIFALSVDDKFPNSTSDEIVAAFFTFLDHSTQATPRQGIILVRNERLNPSGLRDFEIEIVMHELDLINAIIDAVVDLDPDIIAGWEVQTSSWGYLCSRGNNYGLDVGEHISRAPGRFNQRNDDRWGIRTTTSLKIVGRHVFNVWRLMRAEHSLNMYTFENVSLHALEKRVPKYTPKVLTTWYLSEDLSLFTTVLRYFAERTCMTLQLLAQADVITKTSEFARVFGVDFFSVISRGSQFKVESFMFRIAKPESFVLLSPSKQDVGRQNAAECMPLIMEPLSAFYNGPLAVLDFQSLYPSIMIAYNYCYSTCLGRVSGFQGKNKLGVSELNISPSLLNRLKDHLEVSPNGIVYVKPTIRKGLLGRMLTELLDTRVMVKQAMKTAQGNKALRKILDARQLSLKYIANVTYGYTSATFSGRMPAVEIADSIVQSGRETLEKAIQLIETNKRWGARVVYGDTDSVFVYLEGKTKDQAFKIGNEIAQTVTLINPAPVKLKFEKVFLPCILMAKKRYVGFKYEAPDEVTPQFDAKGIETVRRDGTPAQQRMVEKCLKILFRTQDLSKVKDYCYETWAKILRNKLPVQDFIFAKEVKMGTYSDIFPPPPGAAVAARRMTEDAGYEPQYGERVPYVIVRGDRSSRLVDRAVAPEQLIVDSQISLDAFYYIARVLIPPLERIFNLVGADVREWYDDMPKDSKLDSMDLSMSPTKAKLDILARLKIEEHFWPSECLSCGTPFAEGICPGCMDDPASSLPTLLHYFQAEERHLLATQSVCSTCAGRPPADPVPCLNLSCSWLYERNKAEKSIELLEGLRDMMDDIMIVNTTRGCSEETLVSVSDIDSFDT</sequence>
<keyword evidence="11 20" id="KW-0862">Zinc</keyword>
<evidence type="ECO:0000313" key="27">
    <source>
        <dbReference type="EMBL" id="EIW86707.1"/>
    </source>
</evidence>
<keyword evidence="4 20" id="KW-0004">4Fe-4S</keyword>
<keyword evidence="12 20" id="KW-0239">DNA-directed DNA polymerase</keyword>
<feature type="compositionally biased region" description="Acidic residues" evidence="21">
    <location>
        <begin position="415"/>
        <end position="425"/>
    </location>
</feature>
<gene>
    <name evidence="27" type="ORF">CONPUDRAFT_95484</name>
</gene>
<dbReference type="PRINTS" id="PR00106">
    <property type="entry name" value="DNAPOLB"/>
</dbReference>
<keyword evidence="7 20" id="KW-0235">DNA replication</keyword>
<evidence type="ECO:0000259" key="23">
    <source>
        <dbReference type="Pfam" id="PF03104"/>
    </source>
</evidence>